<dbReference type="KEGG" id="gce:KYE46_14085"/>
<dbReference type="EMBL" id="CP079194">
    <property type="protein sequence ID" value="QXT39050.1"/>
    <property type="molecule type" value="Genomic_DNA"/>
</dbReference>
<sequence length="107" mass="11378">MTDDTPTSSKLRRDIDAGKAGDKVGFPDPAAAPLGTDAEAGGTPPTDEELRVADEHEIDNRPDGQQIDTEPRPVSMERPEPARSRGGIFFAVVLGILIIGFAIYAFA</sequence>
<protein>
    <submittedName>
        <fullName evidence="3">Uncharacterized protein</fullName>
    </submittedName>
</protein>
<feature type="compositionally biased region" description="Basic and acidic residues" evidence="1">
    <location>
        <begin position="48"/>
        <end position="62"/>
    </location>
</feature>
<keyword evidence="2" id="KW-0472">Membrane</keyword>
<evidence type="ECO:0000256" key="1">
    <source>
        <dbReference type="SAM" id="MobiDB-lite"/>
    </source>
</evidence>
<evidence type="ECO:0000313" key="4">
    <source>
        <dbReference type="Proteomes" id="UP000825009"/>
    </source>
</evidence>
<reference evidence="3 4" key="1">
    <citation type="submission" date="2021-07" db="EMBL/GenBank/DDBJ databases">
        <title>A novel Jannaschia species isolated from marine dinoflagellate Ceratoperidinium margalefii.</title>
        <authorList>
            <person name="Jiang Y."/>
            <person name="Li Z."/>
        </authorList>
    </citation>
    <scope>NUCLEOTIDE SEQUENCE [LARGE SCALE GENOMIC DNA]</scope>
    <source>
        <strain evidence="3 4">J12C1-MA-4</strain>
    </source>
</reference>
<organism evidence="3 4">
    <name type="scientific">Gymnodinialimonas ceratoperidinii</name>
    <dbReference type="NCBI Taxonomy" id="2856823"/>
    <lineage>
        <taxon>Bacteria</taxon>
        <taxon>Pseudomonadati</taxon>
        <taxon>Pseudomonadota</taxon>
        <taxon>Alphaproteobacteria</taxon>
        <taxon>Rhodobacterales</taxon>
        <taxon>Paracoccaceae</taxon>
        <taxon>Gymnodinialimonas</taxon>
    </lineage>
</organism>
<feature type="compositionally biased region" description="Basic and acidic residues" evidence="1">
    <location>
        <begin position="69"/>
        <end position="82"/>
    </location>
</feature>
<dbReference type="AlphaFoldDB" id="A0A8F6TUN9"/>
<name>A0A8F6TUN9_9RHOB</name>
<dbReference type="Proteomes" id="UP000825009">
    <property type="component" value="Chromosome"/>
</dbReference>
<dbReference type="RefSeq" id="WP_219001353.1">
    <property type="nucleotide sequence ID" value="NZ_CP079194.1"/>
</dbReference>
<gene>
    <name evidence="3" type="ORF">KYE46_14085</name>
</gene>
<feature type="compositionally biased region" description="Basic and acidic residues" evidence="1">
    <location>
        <begin position="11"/>
        <end position="22"/>
    </location>
</feature>
<keyword evidence="2" id="KW-0812">Transmembrane</keyword>
<feature type="region of interest" description="Disordered" evidence="1">
    <location>
        <begin position="1"/>
        <end position="82"/>
    </location>
</feature>
<keyword evidence="2" id="KW-1133">Transmembrane helix</keyword>
<keyword evidence="4" id="KW-1185">Reference proteome</keyword>
<accession>A0A8F6TUN9</accession>
<proteinExistence type="predicted"/>
<evidence type="ECO:0000313" key="3">
    <source>
        <dbReference type="EMBL" id="QXT39050.1"/>
    </source>
</evidence>
<evidence type="ECO:0000256" key="2">
    <source>
        <dbReference type="SAM" id="Phobius"/>
    </source>
</evidence>
<feature type="transmembrane region" description="Helical" evidence="2">
    <location>
        <begin position="86"/>
        <end position="106"/>
    </location>
</feature>